<keyword evidence="1" id="KW-0663">Pyridoxal phosphate</keyword>
<dbReference type="InterPro" id="IPR015421">
    <property type="entry name" value="PyrdxlP-dep_Trfase_major"/>
</dbReference>
<reference evidence="5" key="1">
    <citation type="journal article" date="2019" name="Int. J. Syst. Evol. Microbiol.">
        <title>The Global Catalogue of Microorganisms (GCM) 10K type strain sequencing project: providing services to taxonomists for standard genome sequencing and annotation.</title>
        <authorList>
            <consortium name="The Broad Institute Genomics Platform"/>
            <consortium name="The Broad Institute Genome Sequencing Center for Infectious Disease"/>
            <person name="Wu L."/>
            <person name="Ma J."/>
        </authorList>
    </citation>
    <scope>NUCLEOTIDE SEQUENCE [LARGE SCALE GENOMIC DNA]</scope>
    <source>
        <strain evidence="5">CGMCC 4.7277</strain>
    </source>
</reference>
<feature type="chain" id="PRO_5046635421" evidence="2">
    <location>
        <begin position="25"/>
        <end position="433"/>
    </location>
</feature>
<gene>
    <name evidence="4" type="ORF">ACFPP7_11220</name>
</gene>
<dbReference type="Pfam" id="PF00266">
    <property type="entry name" value="Aminotran_5"/>
    <property type="match status" value="1"/>
</dbReference>
<dbReference type="InterPro" id="IPR015422">
    <property type="entry name" value="PyrdxlP-dep_Trfase_small"/>
</dbReference>
<keyword evidence="5" id="KW-1185">Reference proteome</keyword>
<name>A0ABW0QB43_9BURK</name>
<dbReference type="PANTHER" id="PTHR43092:SF6">
    <property type="entry name" value="BLR1280 PROTEIN"/>
    <property type="match status" value="1"/>
</dbReference>
<evidence type="ECO:0000256" key="2">
    <source>
        <dbReference type="SAM" id="SignalP"/>
    </source>
</evidence>
<protein>
    <submittedName>
        <fullName evidence="4">Aminotransferase class V-fold PLP-dependent enzyme</fullName>
    </submittedName>
</protein>
<dbReference type="InterPro" id="IPR000192">
    <property type="entry name" value="Aminotrans_V_dom"/>
</dbReference>
<dbReference type="InterPro" id="IPR015424">
    <property type="entry name" value="PyrdxlP-dep_Trfase"/>
</dbReference>
<comment type="caution">
    <text evidence="4">The sequence shown here is derived from an EMBL/GenBank/DDBJ whole genome shotgun (WGS) entry which is preliminary data.</text>
</comment>
<dbReference type="GO" id="GO:0008483">
    <property type="term" value="F:transaminase activity"/>
    <property type="evidence" value="ECO:0007669"/>
    <property type="project" value="UniProtKB-KW"/>
</dbReference>
<organism evidence="4 5">
    <name type="scientific">Polaromonas jejuensis</name>
    <dbReference type="NCBI Taxonomy" id="457502"/>
    <lineage>
        <taxon>Bacteria</taxon>
        <taxon>Pseudomonadati</taxon>
        <taxon>Pseudomonadota</taxon>
        <taxon>Betaproteobacteria</taxon>
        <taxon>Burkholderiales</taxon>
        <taxon>Comamonadaceae</taxon>
        <taxon>Polaromonas</taxon>
    </lineage>
</organism>
<sequence length="433" mass="47375">MFPANRRGFVMGLMAAASATTANAQAQAYARKLPLLPAGSDAPLATDHSYWAAVQSLYTVTPETVNLENGYWGIMADPVRSEYQAKTDMVNRENSYYARSQFGKDATEARKLLATAVGAAPEEIAFTRGATEALQLLIGGYNKLKADDSVLYADLDYDSMQYAMNWLKDRRGVNVVKFAIPEPATREAVLQTYQQALTNNPKAKLLLLTHVSHRTGLVMPVAEIAAMAKARGVDVVLDAAHSWGQIDFKVEQLGVDFVGFNLHKWIGAPVGLGFMYIAKGRLADIDRAMADEDWPSDDIRSRVHTGTYNFAALLTLPRALALHAEIGPKAKALRLRYLRDYWVSRARELKGVEILTPDQPGMAAGITSFRLAGKSTPDESKALVAQLRDNYGIFTVQRTGLAKGPCIRISPALYTTEAQLDRFTAALKAITAS</sequence>
<dbReference type="Proteomes" id="UP001596084">
    <property type="component" value="Unassembled WGS sequence"/>
</dbReference>
<dbReference type="RefSeq" id="WP_068834486.1">
    <property type="nucleotide sequence ID" value="NZ_JBHSMX010000016.1"/>
</dbReference>
<dbReference type="PANTHER" id="PTHR43092">
    <property type="entry name" value="L-CYSTEINE DESULFHYDRASE"/>
    <property type="match status" value="1"/>
</dbReference>
<evidence type="ECO:0000313" key="4">
    <source>
        <dbReference type="EMBL" id="MFC5521485.1"/>
    </source>
</evidence>
<accession>A0ABW0QB43</accession>
<proteinExistence type="predicted"/>
<evidence type="ECO:0000259" key="3">
    <source>
        <dbReference type="Pfam" id="PF00266"/>
    </source>
</evidence>
<dbReference type="EMBL" id="JBHSMX010000016">
    <property type="protein sequence ID" value="MFC5521485.1"/>
    <property type="molecule type" value="Genomic_DNA"/>
</dbReference>
<dbReference type="Gene3D" id="3.40.640.10">
    <property type="entry name" value="Type I PLP-dependent aspartate aminotransferase-like (Major domain)"/>
    <property type="match status" value="1"/>
</dbReference>
<feature type="domain" description="Aminotransferase class V" evidence="3">
    <location>
        <begin position="81"/>
        <end position="423"/>
    </location>
</feature>
<keyword evidence="2" id="KW-0732">Signal</keyword>
<evidence type="ECO:0000313" key="5">
    <source>
        <dbReference type="Proteomes" id="UP001596084"/>
    </source>
</evidence>
<keyword evidence="4" id="KW-0808">Transferase</keyword>
<dbReference type="Gene3D" id="3.90.1150.10">
    <property type="entry name" value="Aspartate Aminotransferase, domain 1"/>
    <property type="match status" value="1"/>
</dbReference>
<feature type="signal peptide" evidence="2">
    <location>
        <begin position="1"/>
        <end position="24"/>
    </location>
</feature>
<keyword evidence="4" id="KW-0032">Aminotransferase</keyword>
<dbReference type="SUPFAM" id="SSF53383">
    <property type="entry name" value="PLP-dependent transferases"/>
    <property type="match status" value="1"/>
</dbReference>
<evidence type="ECO:0000256" key="1">
    <source>
        <dbReference type="ARBA" id="ARBA00022898"/>
    </source>
</evidence>